<evidence type="ECO:0000313" key="4">
    <source>
        <dbReference type="Proteomes" id="UP000034228"/>
    </source>
</evidence>
<feature type="domain" description="Reverse transcriptase" evidence="2">
    <location>
        <begin position="208"/>
        <end position="362"/>
    </location>
</feature>
<sequence length="932" mass="106573">MSILDERYNRLLPSIDLLSDEAVLAQAWKKSDTYIRYRNSYADILELEETAICLPNKLTEWSEQIRTANHADKCLAKYVPCPKNAEWQFNDKSSLKTAWKVSKKGQDLRPLAHLSVRDQVMATCVMLCLADTIESLQGNPDHTSYLSKKNARKQVVSYGNRLFCDWSSNKASDQQQARFRWGNAGAYSQYYTDYQLFLERPVEVCIDADQDADLLYIISLDFEKFFDSISQADLAARLKKAYEQYCAAFQEPELKDETFWDSITQILSWQWDPESLNLPEEQPLGIPQGLVSGGFFANAYMLEFDTKLKGSIGTSHFINPGEFASFQLLDYCRYVDDIRLVVKVDNRFDGCIKSLADAVTSWFENIIFMVFANDDSEPRIKAEKTQITAYRNFTLNGATSALMKNVQNRISNAPDQEVLEQTAAALDHLLVISESKTAENKDTNPLKLAHIVIPQADVRDDTIKRFLAYRYRKVLRQRRLMADSITPITNPSNGKLFTELDLVDHEIETVARKLISVWSRNPSLVTVLRCALDLYPSTELVYPVIEALESKLDAKNSSEKLTAYYIASELFKAATVETGLSDTVEYPQKSNITAYRMELKKFALRLLDRSSKLPWYLNSQILLFLAVMKIPVDISNTQGLEKYVGLHKAMNFRDKLSAGSAIATLVLSLIATRQSQNWNQFHLWFGDGLTKLKSNKLKDQLIQIFLSAQPDQIPFLIKTWQTSKPKLAHNWLSKISLYHHEVEKDFLALPLKKWPSSPLALIDVVMHTENPFTHENALTKLAKALLSNESFLEEDGVELADFRIFMKDWNDIQNPRVESITLEFDSSWRNGTNKNLNIAPSWVMQDKQFAYRLGRLLRAAVVGEMDFTSRSFIVREHQVGRFVGLNTNWFKRRMGLMPVNSGLGKESVPISPWLTQTIMSLLQWPGLYLSDD</sequence>
<evidence type="ECO:0000313" key="3">
    <source>
        <dbReference type="EMBL" id="KKO45754.1"/>
    </source>
</evidence>
<gene>
    <name evidence="3" type="ORF">WG68_08540</name>
</gene>
<name>A0A0M2V5U4_9GAMM</name>
<dbReference type="PANTHER" id="PTHR34047">
    <property type="entry name" value="NUCLEAR INTRON MATURASE 1, MITOCHONDRIAL-RELATED"/>
    <property type="match status" value="1"/>
</dbReference>
<dbReference type="Proteomes" id="UP000034228">
    <property type="component" value="Unassembled WGS sequence"/>
</dbReference>
<dbReference type="RefSeq" id="WP_046557272.1">
    <property type="nucleotide sequence ID" value="NZ_LAHO01000007.1"/>
</dbReference>
<accession>A0A0M2V5U4</accession>
<evidence type="ECO:0000259" key="2">
    <source>
        <dbReference type="Pfam" id="PF00078"/>
    </source>
</evidence>
<organism evidence="3 4">
    <name type="scientific">Arsukibacterium ikkense</name>
    <dbReference type="NCBI Taxonomy" id="336831"/>
    <lineage>
        <taxon>Bacteria</taxon>
        <taxon>Pseudomonadati</taxon>
        <taxon>Pseudomonadota</taxon>
        <taxon>Gammaproteobacteria</taxon>
        <taxon>Chromatiales</taxon>
        <taxon>Chromatiaceae</taxon>
        <taxon>Arsukibacterium</taxon>
    </lineage>
</organism>
<comment type="similarity">
    <text evidence="1">Belongs to the bacterial reverse transcriptase family.</text>
</comment>
<dbReference type="AlphaFoldDB" id="A0A0M2V5U4"/>
<dbReference type="PANTHER" id="PTHR34047:SF8">
    <property type="entry name" value="PROTEIN YKFC"/>
    <property type="match status" value="1"/>
</dbReference>
<keyword evidence="4" id="KW-1185">Reference proteome</keyword>
<dbReference type="OrthoDB" id="9793236at2"/>
<protein>
    <recommendedName>
        <fullName evidence="2">Reverse transcriptase domain-containing protein</fullName>
    </recommendedName>
</protein>
<dbReference type="STRING" id="336831.WG68_08540"/>
<dbReference type="InterPro" id="IPR051083">
    <property type="entry name" value="GrpII_Intron_Splice-Mob/Def"/>
</dbReference>
<dbReference type="PATRIC" id="fig|336831.14.peg.2679"/>
<dbReference type="CDD" id="cd01646">
    <property type="entry name" value="RT_Bac_retron_I"/>
    <property type="match status" value="1"/>
</dbReference>
<dbReference type="EMBL" id="LAHO01000007">
    <property type="protein sequence ID" value="KKO45754.1"/>
    <property type="molecule type" value="Genomic_DNA"/>
</dbReference>
<evidence type="ECO:0000256" key="1">
    <source>
        <dbReference type="ARBA" id="ARBA00034120"/>
    </source>
</evidence>
<proteinExistence type="inferred from homology"/>
<comment type="caution">
    <text evidence="3">The sequence shown here is derived from an EMBL/GenBank/DDBJ whole genome shotgun (WGS) entry which is preliminary data.</text>
</comment>
<reference evidence="3 4" key="1">
    <citation type="submission" date="2015-03" db="EMBL/GenBank/DDBJ databases">
        <title>Draft genome sequences of two protease-producing strains of Arsukibacterium isolated from two cold and alkaline environments.</title>
        <authorList>
            <person name="Lylloff J.E."/>
            <person name="Skov L.B."/>
            <person name="Jepsen M."/>
            <person name="Hallin P.F."/>
            <person name="Sorensen S.J."/>
            <person name="Stougaard P."/>
            <person name="Glaring M.A."/>
        </authorList>
    </citation>
    <scope>NUCLEOTIDE SEQUENCE [LARGE SCALE GENOMIC DNA]</scope>
    <source>
        <strain evidence="3 4">GCM72</strain>
    </source>
</reference>
<dbReference type="Pfam" id="PF00078">
    <property type="entry name" value="RVT_1"/>
    <property type="match status" value="1"/>
</dbReference>
<dbReference type="InterPro" id="IPR000477">
    <property type="entry name" value="RT_dom"/>
</dbReference>